<comment type="caution">
    <text evidence="1">The sequence shown here is derived from an EMBL/GenBank/DDBJ whole genome shotgun (WGS) entry which is preliminary data.</text>
</comment>
<gene>
    <name evidence="1" type="ORF">JTE90_002345</name>
</gene>
<evidence type="ECO:0000313" key="2">
    <source>
        <dbReference type="Proteomes" id="UP000827092"/>
    </source>
</evidence>
<evidence type="ECO:0008006" key="3">
    <source>
        <dbReference type="Google" id="ProtNLM"/>
    </source>
</evidence>
<dbReference type="Proteomes" id="UP000827092">
    <property type="component" value="Unassembled WGS sequence"/>
</dbReference>
<evidence type="ECO:0000313" key="1">
    <source>
        <dbReference type="EMBL" id="KAG8184498.1"/>
    </source>
</evidence>
<accession>A0AAV6ULE3</accession>
<dbReference type="AlphaFoldDB" id="A0AAV6ULE3"/>
<reference evidence="1 2" key="1">
    <citation type="journal article" date="2022" name="Nat. Ecol. Evol.">
        <title>A masculinizing supergene underlies an exaggerated male reproductive morph in a spider.</title>
        <authorList>
            <person name="Hendrickx F."/>
            <person name="De Corte Z."/>
            <person name="Sonet G."/>
            <person name="Van Belleghem S.M."/>
            <person name="Kostlbacher S."/>
            <person name="Vangestel C."/>
        </authorList>
    </citation>
    <scope>NUCLEOTIDE SEQUENCE [LARGE SCALE GENOMIC DNA]</scope>
    <source>
        <strain evidence="1">W744_W776</strain>
    </source>
</reference>
<sequence>MSTPQYYLKIRGEKVRVCRELFLSTFGLKRAMVRNWLNNFHDQGFLRASDADALLMEMNLTKRRKTLMK</sequence>
<proteinExistence type="predicted"/>
<organism evidence="1 2">
    <name type="scientific">Oedothorax gibbosus</name>
    <dbReference type="NCBI Taxonomy" id="931172"/>
    <lineage>
        <taxon>Eukaryota</taxon>
        <taxon>Metazoa</taxon>
        <taxon>Ecdysozoa</taxon>
        <taxon>Arthropoda</taxon>
        <taxon>Chelicerata</taxon>
        <taxon>Arachnida</taxon>
        <taxon>Araneae</taxon>
        <taxon>Araneomorphae</taxon>
        <taxon>Entelegynae</taxon>
        <taxon>Araneoidea</taxon>
        <taxon>Linyphiidae</taxon>
        <taxon>Erigoninae</taxon>
        <taxon>Oedothorax</taxon>
    </lineage>
</organism>
<name>A0AAV6ULE3_9ARAC</name>
<protein>
    <recommendedName>
        <fullName evidence="3">Transposase</fullName>
    </recommendedName>
</protein>
<dbReference type="EMBL" id="JAFNEN010000372">
    <property type="protein sequence ID" value="KAG8184498.1"/>
    <property type="molecule type" value="Genomic_DNA"/>
</dbReference>
<keyword evidence="2" id="KW-1185">Reference proteome</keyword>